<organism evidence="9 10">
    <name type="scientific">Cardiocondyla obscurior</name>
    <dbReference type="NCBI Taxonomy" id="286306"/>
    <lineage>
        <taxon>Eukaryota</taxon>
        <taxon>Metazoa</taxon>
        <taxon>Ecdysozoa</taxon>
        <taxon>Arthropoda</taxon>
        <taxon>Hexapoda</taxon>
        <taxon>Insecta</taxon>
        <taxon>Pterygota</taxon>
        <taxon>Neoptera</taxon>
        <taxon>Endopterygota</taxon>
        <taxon>Hymenoptera</taxon>
        <taxon>Apocrita</taxon>
        <taxon>Aculeata</taxon>
        <taxon>Formicoidea</taxon>
        <taxon>Formicidae</taxon>
        <taxon>Myrmicinae</taxon>
        <taxon>Cardiocondyla</taxon>
    </lineage>
</organism>
<dbReference type="InterPro" id="IPR051856">
    <property type="entry name" value="CSR-E3_Ligase_Protein"/>
</dbReference>
<dbReference type="PANTHER" id="PTHR21041">
    <property type="entry name" value="DENDRITIC CELL-SPECIFIC TRANSMEMBRANE PROTEIN"/>
    <property type="match status" value="1"/>
</dbReference>
<keyword evidence="10" id="KW-1185">Reference proteome</keyword>
<evidence type="ECO:0000256" key="3">
    <source>
        <dbReference type="ARBA" id="ARBA00022989"/>
    </source>
</evidence>
<name>A0AAW2EXJ9_9HYME</name>
<keyword evidence="4 6" id="KW-0472">Membrane</keyword>
<feature type="domain" description="Dendritic cell-specific transmembrane protein-like" evidence="7">
    <location>
        <begin position="419"/>
        <end position="608"/>
    </location>
</feature>
<sequence>MSFFQLVLKARKLEKARSRYEDEKLRSIEISEGVKPRLTFNQRLRRKRLKYRSKLKRVWNKIISSIKHTWVYKKARLLRMDGSLENYILKSMFGFLSGIFLTYMFFVFFVIQLSFTFSSATMLCAILGMILTLGLAFSYRVRCIVFLLLPQFFSKRGRQALMAYAFILTLTGPAKNILHNISVLSESLACEQDQLKQAVKNVVDLIKEPFYALRDAITKVIKTVKVLVKKIKQTLLAIKRLVLSILRVITSVFQWLGSIVNICNKKLGTPFDRCQRVFDGAVSDCKAKLGPLFGGICNLTYVVDALCYIVKPLDFICMLVSYVADTIVNAVRKKIQKFSRHLKTMFYVKVKFSHSFHFETNQSKTLEDVSTDIITEVRSRTDRFLAVFDWMSFMTTFFIFFMLLRILHYRYKWLTSERFDNRYLTDDLRTIDLIRTRQDKETILPLNRRERKQYISLTSITLIKIERIKLAKSAVFLILATFKICIYMIADYSLYWILNIIRHHGQIKAQVQRPNFVGVYVSGDGYLADLYRSIVKAFTLHAKDMEIDMTFCLPDPIPPDFDRYTQIATLIAFCWIMAIFEPYGLRLRHVVMCNYYPERAKQRATWLYNHIIRSRGSFLKFARRQLRRKFGMTGSETTERVTFRERCLAICPFLNKLFPRKQNVCLLCGAVERYDQEPHIKCATPDCVGLFCIQCFADLQNLCTICRSPVEYGDLSDISEEKDSSDDQLIVKKGPVPITTNIDKKEEPIVEEKRKGEIVATEKVEVPSEERISKKIVAKKLAVEEEISKKISEKQQGKIERVLVEKKDEAVQTDVDIDESSSDSVYSYTYQKGSRETEIKRRRVPFRDIEAQKIREDVTIQIFNEPLAKDITSSSEDPTSCFVVRARRRLRARLKRKSRSSPRKDDSGSSTSIADTESCSTEELDEEEVIHIEMDDGSKELLLKNGTGKAGERSTRVGRILAALTKISWLGKRTTTDSDGEWRMRKPSLLDRIARMLPRNQSTSPVRMYRRIRTTKKDVRRKDFSSVSSSASDEESERDVLLKPRDRQVDCLQIISDHDDSGGNIYSRNYDSHRARRGTVCRRPDSHARADDTTVKYPHEKKFAAKELPRRLQPISRDTAYFEVDEIKDSQLERKCVRSTDRVNVLSDTRIFDIDNKRRDKWNITKRDNYAQIPCACTPQISSRVRDNGSESDSSAITEQSNEISTTNGVPETKTEKIVSTGETMADGETDRQRGRKKSFFENGQRKLLAKNNRASVRSNNTVEENGVRKCDAKNEQAEELAGAEKSKEKVIASTSVANDKARLYDPLASLKLYGVTCQVKGREKLAVEKLTKQSGAPEIRIDRTTAKFVEDIEMVQKSVQVSEHEVRKSAAVSAKSIQANLRKLEKCKRYDKISHIGAKICRATGLGKKDKKREEEQEKGIDKCKKHRKPRSSEKKKQLIKRKYDVDVTETRLEIPMLKKYLPPYQAPGLIEELKEHDRMRLIQEREARRWTALSALRSTRDSPSSAKSRDQACGTSVICNVRETVSGLTSVSTRLTEANTLPYQETQTFKDVVREFRKKMIAASERPPISLSQGADKCKDLKQLFPPKNEDHEGFTAAPKFEKVVNRFKPTCDKQKTEEECTTIYRAVRRFESESFSEMSSICSYPRDRRFDDSTSADEITDNNVDIP</sequence>
<keyword evidence="3 6" id="KW-1133">Transmembrane helix</keyword>
<feature type="region of interest" description="Disordered" evidence="5">
    <location>
        <begin position="1408"/>
        <end position="1439"/>
    </location>
</feature>
<feature type="region of interest" description="Disordered" evidence="5">
    <location>
        <begin position="893"/>
        <end position="926"/>
    </location>
</feature>
<evidence type="ECO:0000256" key="4">
    <source>
        <dbReference type="ARBA" id="ARBA00023136"/>
    </source>
</evidence>
<dbReference type="InterPro" id="IPR058842">
    <property type="entry name" value="DCST1_C"/>
</dbReference>
<proteinExistence type="predicted"/>
<comment type="subcellular location">
    <subcellularLocation>
        <location evidence="1">Membrane</location>
        <topology evidence="1">Multi-pass membrane protein</topology>
    </subcellularLocation>
</comment>
<feature type="compositionally biased region" description="Basic and acidic residues" evidence="5">
    <location>
        <begin position="1413"/>
        <end position="1424"/>
    </location>
</feature>
<evidence type="ECO:0000259" key="7">
    <source>
        <dbReference type="Pfam" id="PF07782"/>
    </source>
</evidence>
<evidence type="ECO:0000256" key="1">
    <source>
        <dbReference type="ARBA" id="ARBA00004141"/>
    </source>
</evidence>
<dbReference type="PANTHER" id="PTHR21041:SF9">
    <property type="entry name" value="DENDRITIC CELL-SPECIFIC TRANSMEMBRANE PROTEIN-LIKE DOMAIN-CONTAINING PROTEIN"/>
    <property type="match status" value="1"/>
</dbReference>
<evidence type="ECO:0008006" key="11">
    <source>
        <dbReference type="Google" id="ProtNLM"/>
    </source>
</evidence>
<feature type="transmembrane region" description="Helical" evidence="6">
    <location>
        <begin position="384"/>
        <end position="404"/>
    </location>
</feature>
<protein>
    <recommendedName>
        <fullName evidence="11">DC-STAMP domain-containing protein 2</fullName>
    </recommendedName>
</protein>
<dbReference type="GO" id="GO:0016020">
    <property type="term" value="C:membrane"/>
    <property type="evidence" value="ECO:0007669"/>
    <property type="project" value="UniProtKB-SubCell"/>
</dbReference>
<evidence type="ECO:0000259" key="8">
    <source>
        <dbReference type="Pfam" id="PF26037"/>
    </source>
</evidence>
<feature type="region of interest" description="Disordered" evidence="5">
    <location>
        <begin position="1181"/>
        <end position="1244"/>
    </location>
</feature>
<dbReference type="Pfam" id="PF07782">
    <property type="entry name" value="DC_STAMP"/>
    <property type="match status" value="1"/>
</dbReference>
<gene>
    <name evidence="9" type="ORF">PUN28_015191</name>
</gene>
<feature type="compositionally biased region" description="Polar residues" evidence="5">
    <location>
        <begin position="1191"/>
        <end position="1210"/>
    </location>
</feature>
<dbReference type="Proteomes" id="UP001430953">
    <property type="component" value="Unassembled WGS sequence"/>
</dbReference>
<feature type="transmembrane region" description="Helical" evidence="6">
    <location>
        <begin position="117"/>
        <end position="139"/>
    </location>
</feature>
<dbReference type="EMBL" id="JADYXP020000016">
    <property type="protein sequence ID" value="KAL0108474.1"/>
    <property type="molecule type" value="Genomic_DNA"/>
</dbReference>
<comment type="caution">
    <text evidence="9">The sequence shown here is derived from an EMBL/GenBank/DDBJ whole genome shotgun (WGS) entry which is preliminary data.</text>
</comment>
<feature type="region of interest" description="Disordered" evidence="5">
    <location>
        <begin position="1020"/>
        <end position="1040"/>
    </location>
</feature>
<dbReference type="Pfam" id="PF26037">
    <property type="entry name" value="zf-RING_DCST1_C"/>
    <property type="match status" value="1"/>
</dbReference>
<dbReference type="InterPro" id="IPR012858">
    <property type="entry name" value="DC_STAMP-like"/>
</dbReference>
<feature type="domain" description="E3 ubiquitin-protein ligase DCST1-like C-terminal" evidence="8">
    <location>
        <begin position="664"/>
        <end position="709"/>
    </location>
</feature>
<evidence type="ECO:0000313" key="10">
    <source>
        <dbReference type="Proteomes" id="UP001430953"/>
    </source>
</evidence>
<evidence type="ECO:0000313" key="9">
    <source>
        <dbReference type="EMBL" id="KAL0108474.1"/>
    </source>
</evidence>
<feature type="transmembrane region" description="Helical" evidence="6">
    <location>
        <begin position="87"/>
        <end position="111"/>
    </location>
</feature>
<feature type="transmembrane region" description="Helical" evidence="6">
    <location>
        <begin position="474"/>
        <end position="498"/>
    </location>
</feature>
<keyword evidence="2 6" id="KW-0812">Transmembrane</keyword>
<evidence type="ECO:0000256" key="2">
    <source>
        <dbReference type="ARBA" id="ARBA00022692"/>
    </source>
</evidence>
<accession>A0AAW2EXJ9</accession>
<dbReference type="Pfam" id="PF26039">
    <property type="entry name" value="Dcst2"/>
    <property type="match status" value="1"/>
</dbReference>
<evidence type="ECO:0000256" key="5">
    <source>
        <dbReference type="SAM" id="MobiDB-lite"/>
    </source>
</evidence>
<feature type="region of interest" description="Disordered" evidence="5">
    <location>
        <begin position="1648"/>
        <end position="1670"/>
    </location>
</feature>
<evidence type="ECO:0000256" key="6">
    <source>
        <dbReference type="SAM" id="Phobius"/>
    </source>
</evidence>
<reference evidence="9 10" key="1">
    <citation type="submission" date="2023-03" db="EMBL/GenBank/DDBJ databases">
        <title>High recombination rates correlate with genetic variation in Cardiocondyla obscurior ants.</title>
        <authorList>
            <person name="Errbii M."/>
        </authorList>
    </citation>
    <scope>NUCLEOTIDE SEQUENCE [LARGE SCALE GENOMIC DNA]</scope>
    <source>
        <strain evidence="9">Alpha-2009</strain>
        <tissue evidence="9">Whole body</tissue>
    </source>
</reference>